<keyword evidence="3 7" id="KW-0694">RNA-binding</keyword>
<dbReference type="PANTHER" id="PTHR33280">
    <property type="entry name" value="50S RIBOSOMAL PROTEIN L31, CHLOROPLASTIC"/>
    <property type="match status" value="1"/>
</dbReference>
<dbReference type="NCBIfam" id="NF000612">
    <property type="entry name" value="PRK00019.1"/>
    <property type="match status" value="1"/>
</dbReference>
<dbReference type="InterPro" id="IPR034704">
    <property type="entry name" value="Ribosomal_bL28/bL31-like_sf"/>
</dbReference>
<dbReference type="RefSeq" id="WP_029330385.1">
    <property type="nucleotide sequence ID" value="NZ_CP030103.1"/>
</dbReference>
<dbReference type="GO" id="GO:0005840">
    <property type="term" value="C:ribosome"/>
    <property type="evidence" value="ECO:0007669"/>
    <property type="project" value="UniProtKB-KW"/>
</dbReference>
<dbReference type="InterPro" id="IPR002150">
    <property type="entry name" value="Ribosomal_bL31"/>
</dbReference>
<dbReference type="PRINTS" id="PR01249">
    <property type="entry name" value="RIBOSOMALL31"/>
</dbReference>
<dbReference type="Proteomes" id="UP000249865">
    <property type="component" value="Chromosome"/>
</dbReference>
<evidence type="ECO:0000256" key="3">
    <source>
        <dbReference type="ARBA" id="ARBA00022884"/>
    </source>
</evidence>
<dbReference type="GO" id="GO:0006412">
    <property type="term" value="P:translation"/>
    <property type="evidence" value="ECO:0007669"/>
    <property type="project" value="UniProtKB-UniRule"/>
</dbReference>
<dbReference type="Pfam" id="PF01197">
    <property type="entry name" value="Ribosomal_L31"/>
    <property type="match status" value="1"/>
</dbReference>
<dbReference type="KEGG" id="mclo:DK849_01210"/>
<dbReference type="Gene3D" id="4.10.830.30">
    <property type="entry name" value="Ribosomal protein L31"/>
    <property type="match status" value="1"/>
</dbReference>
<dbReference type="SUPFAM" id="SSF143800">
    <property type="entry name" value="L28p-like"/>
    <property type="match status" value="1"/>
</dbReference>
<keyword evidence="4 7" id="KW-0689">Ribosomal protein</keyword>
<sequence>MKKDIHPQYKVVKATCTSCGAEHEFGSTAEKISLDVCSNCHAFYTGDRSTVKARGRVERFNKILEKSKNTAK</sequence>
<dbReference type="AlphaFoldDB" id="A0A2Z4LLS7"/>
<dbReference type="InterPro" id="IPR027491">
    <property type="entry name" value="Ribosomal_bL31_A"/>
</dbReference>
<dbReference type="GO" id="GO:0019843">
    <property type="term" value="F:rRNA binding"/>
    <property type="evidence" value="ECO:0007669"/>
    <property type="project" value="UniProtKB-KW"/>
</dbReference>
<evidence type="ECO:0000256" key="1">
    <source>
        <dbReference type="ARBA" id="ARBA00009296"/>
    </source>
</evidence>
<gene>
    <name evidence="7" type="primary">rpmE</name>
    <name evidence="8" type="ORF">DK849_01210</name>
</gene>
<comment type="function">
    <text evidence="7">Binds the 23S rRNA.</text>
</comment>
<evidence type="ECO:0000256" key="4">
    <source>
        <dbReference type="ARBA" id="ARBA00022980"/>
    </source>
</evidence>
<keyword evidence="9" id="KW-1185">Reference proteome</keyword>
<accession>A0A2Z4LLS7</accession>
<name>A0A2Z4LLS7_9BACT</name>
<reference evidence="9" key="1">
    <citation type="submission" date="2018-06" db="EMBL/GenBank/DDBJ databases">
        <title>Complete genome sequences of Mycoplasma anatis, M. anseris and M. cloacale type strains.</title>
        <authorList>
            <person name="Grozner D."/>
            <person name="Forro B."/>
            <person name="Sulyok K.M."/>
            <person name="Marton S."/>
            <person name="Kreizinger Z."/>
            <person name="Banyai K."/>
            <person name="Gyuranecz M."/>
        </authorList>
    </citation>
    <scope>NUCLEOTIDE SEQUENCE [LARGE SCALE GENOMIC DNA]</scope>
    <source>
        <strain evidence="9">NCTC 10199</strain>
    </source>
</reference>
<organism evidence="8 9">
    <name type="scientific">Metamycoplasma cloacale</name>
    <dbReference type="NCBI Taxonomy" id="92401"/>
    <lineage>
        <taxon>Bacteria</taxon>
        <taxon>Bacillati</taxon>
        <taxon>Mycoplasmatota</taxon>
        <taxon>Mycoplasmoidales</taxon>
        <taxon>Metamycoplasmataceae</taxon>
        <taxon>Metamycoplasma</taxon>
    </lineage>
</organism>
<evidence type="ECO:0000256" key="5">
    <source>
        <dbReference type="ARBA" id="ARBA00023274"/>
    </source>
</evidence>
<dbReference type="NCBIfam" id="TIGR00105">
    <property type="entry name" value="L31"/>
    <property type="match status" value="1"/>
</dbReference>
<protein>
    <recommendedName>
        <fullName evidence="6 7">Large ribosomal subunit protein bL31</fullName>
    </recommendedName>
</protein>
<dbReference type="EMBL" id="CP030103">
    <property type="protein sequence ID" value="AWX42693.1"/>
    <property type="molecule type" value="Genomic_DNA"/>
</dbReference>
<proteinExistence type="inferred from homology"/>
<dbReference type="InterPro" id="IPR042105">
    <property type="entry name" value="Ribosomal_bL31_sf"/>
</dbReference>
<dbReference type="OrthoDB" id="9803251at2"/>
<comment type="caution">
    <text evidence="7">Lacks conserved residue(s) required for the propagation of feature annotation.</text>
</comment>
<comment type="subunit">
    <text evidence="7">Part of the 50S ribosomal subunit.</text>
</comment>
<evidence type="ECO:0000313" key="8">
    <source>
        <dbReference type="EMBL" id="AWX42693.1"/>
    </source>
</evidence>
<evidence type="ECO:0000313" key="9">
    <source>
        <dbReference type="Proteomes" id="UP000249865"/>
    </source>
</evidence>
<evidence type="ECO:0000256" key="7">
    <source>
        <dbReference type="HAMAP-Rule" id="MF_00501"/>
    </source>
</evidence>
<dbReference type="HAMAP" id="MF_00501">
    <property type="entry name" value="Ribosomal_bL31_1"/>
    <property type="match status" value="1"/>
</dbReference>
<dbReference type="GO" id="GO:1990904">
    <property type="term" value="C:ribonucleoprotein complex"/>
    <property type="evidence" value="ECO:0007669"/>
    <property type="project" value="UniProtKB-KW"/>
</dbReference>
<evidence type="ECO:0000256" key="6">
    <source>
        <dbReference type="ARBA" id="ARBA00035687"/>
    </source>
</evidence>
<keyword evidence="5 7" id="KW-0687">Ribonucleoprotein</keyword>
<evidence type="ECO:0000256" key="2">
    <source>
        <dbReference type="ARBA" id="ARBA00022730"/>
    </source>
</evidence>
<keyword evidence="2 7" id="KW-0699">rRNA-binding</keyword>
<dbReference type="GO" id="GO:0003735">
    <property type="term" value="F:structural constituent of ribosome"/>
    <property type="evidence" value="ECO:0007669"/>
    <property type="project" value="InterPro"/>
</dbReference>
<comment type="similarity">
    <text evidence="1 7">Belongs to the bacterial ribosomal protein bL31 family. Type A subfamily.</text>
</comment>
<dbReference type="PANTHER" id="PTHR33280:SF1">
    <property type="entry name" value="LARGE RIBOSOMAL SUBUNIT PROTEIN BL31C"/>
    <property type="match status" value="1"/>
</dbReference>